<proteinExistence type="predicted"/>
<evidence type="ECO:0000256" key="2">
    <source>
        <dbReference type="ARBA" id="ARBA00023172"/>
    </source>
</evidence>
<feature type="compositionally biased region" description="Basic residues" evidence="3">
    <location>
        <begin position="55"/>
        <end position="74"/>
    </location>
</feature>
<dbReference type="AlphaFoldDB" id="A0AAD5L353"/>
<dbReference type="Gene3D" id="3.10.10.10">
    <property type="entry name" value="HIV Type 1 Reverse Transcriptase, subunit A, domain 1"/>
    <property type="match status" value="1"/>
</dbReference>
<evidence type="ECO:0000259" key="4">
    <source>
        <dbReference type="PROSITE" id="PS51898"/>
    </source>
</evidence>
<organism evidence="5 6">
    <name type="scientific">Daphnia sinensis</name>
    <dbReference type="NCBI Taxonomy" id="1820382"/>
    <lineage>
        <taxon>Eukaryota</taxon>
        <taxon>Metazoa</taxon>
        <taxon>Ecdysozoa</taxon>
        <taxon>Arthropoda</taxon>
        <taxon>Crustacea</taxon>
        <taxon>Branchiopoda</taxon>
        <taxon>Diplostraca</taxon>
        <taxon>Cladocera</taxon>
        <taxon>Anomopoda</taxon>
        <taxon>Daphniidae</taxon>
        <taxon>Daphnia</taxon>
        <taxon>Daphnia similis group</taxon>
    </lineage>
</organism>
<feature type="compositionally biased region" description="Low complexity" evidence="3">
    <location>
        <begin position="95"/>
        <end position="106"/>
    </location>
</feature>
<evidence type="ECO:0000313" key="6">
    <source>
        <dbReference type="Proteomes" id="UP000820818"/>
    </source>
</evidence>
<dbReference type="Gene3D" id="3.30.70.270">
    <property type="match status" value="1"/>
</dbReference>
<keyword evidence="6" id="KW-1185">Reference proteome</keyword>
<dbReference type="InterPro" id="IPR010998">
    <property type="entry name" value="Integrase_recombinase_N"/>
</dbReference>
<evidence type="ECO:0000313" key="5">
    <source>
        <dbReference type="EMBL" id="KAI9565167.1"/>
    </source>
</evidence>
<dbReference type="Gene3D" id="1.10.443.10">
    <property type="entry name" value="Intergrase catalytic core"/>
    <property type="match status" value="1"/>
</dbReference>
<keyword evidence="1" id="KW-0238">DNA-binding</keyword>
<dbReference type="EMBL" id="WJBH02000001">
    <property type="protein sequence ID" value="KAI9565167.1"/>
    <property type="molecule type" value="Genomic_DNA"/>
</dbReference>
<gene>
    <name evidence="5" type="ORF">GHT06_008943</name>
</gene>
<dbReference type="InterPro" id="IPR043128">
    <property type="entry name" value="Rev_trsase/Diguanyl_cyclase"/>
</dbReference>
<feature type="region of interest" description="Disordered" evidence="3">
    <location>
        <begin position="18"/>
        <end position="145"/>
    </location>
</feature>
<dbReference type="InterPro" id="IPR013762">
    <property type="entry name" value="Integrase-like_cat_sf"/>
</dbReference>
<dbReference type="SUPFAM" id="SSF47823">
    <property type="entry name" value="lambda integrase-like, N-terminal domain"/>
    <property type="match status" value="1"/>
</dbReference>
<protein>
    <recommendedName>
        <fullName evidence="4">Tyr recombinase domain-containing protein</fullName>
    </recommendedName>
</protein>
<feature type="compositionally biased region" description="Basic and acidic residues" evidence="3">
    <location>
        <begin position="41"/>
        <end position="54"/>
    </location>
</feature>
<feature type="compositionally biased region" description="Low complexity" evidence="3">
    <location>
        <begin position="25"/>
        <end position="40"/>
    </location>
</feature>
<reference evidence="5 6" key="1">
    <citation type="submission" date="2022-05" db="EMBL/GenBank/DDBJ databases">
        <title>A multi-omics perspective on studying reproductive biology in Daphnia sinensis.</title>
        <authorList>
            <person name="Jia J."/>
        </authorList>
    </citation>
    <scope>NUCLEOTIDE SEQUENCE [LARGE SCALE GENOMIC DNA]</scope>
    <source>
        <strain evidence="5 6">WSL</strain>
    </source>
</reference>
<dbReference type="GO" id="GO:0071897">
    <property type="term" value="P:DNA biosynthetic process"/>
    <property type="evidence" value="ECO:0007669"/>
    <property type="project" value="UniProtKB-ARBA"/>
</dbReference>
<feature type="region of interest" description="Disordered" evidence="3">
    <location>
        <begin position="856"/>
        <end position="882"/>
    </location>
</feature>
<dbReference type="CDD" id="cd09275">
    <property type="entry name" value="RNase_HI_RT_DIRS1"/>
    <property type="match status" value="1"/>
</dbReference>
<feature type="compositionally biased region" description="Basic and acidic residues" evidence="3">
    <location>
        <begin position="127"/>
        <end position="139"/>
    </location>
</feature>
<keyword evidence="2" id="KW-0233">DNA recombination</keyword>
<dbReference type="GO" id="GO:0003677">
    <property type="term" value="F:DNA binding"/>
    <property type="evidence" value="ECO:0007669"/>
    <property type="project" value="UniProtKB-KW"/>
</dbReference>
<dbReference type="Gene3D" id="1.10.150.130">
    <property type="match status" value="1"/>
</dbReference>
<dbReference type="InterPro" id="IPR002104">
    <property type="entry name" value="Integrase_catalytic"/>
</dbReference>
<dbReference type="GO" id="GO:0006310">
    <property type="term" value="P:DNA recombination"/>
    <property type="evidence" value="ECO:0007669"/>
    <property type="project" value="UniProtKB-KW"/>
</dbReference>
<feature type="compositionally biased region" description="Basic and acidic residues" evidence="3">
    <location>
        <begin position="75"/>
        <end position="87"/>
    </location>
</feature>
<dbReference type="PANTHER" id="PTHR33066:SF2">
    <property type="entry name" value="FILAGGRIN-2-LIKE"/>
    <property type="match status" value="1"/>
</dbReference>
<comment type="caution">
    <text evidence="5">The sequence shown here is derived from an EMBL/GenBank/DDBJ whole genome shotgun (WGS) entry which is preliminary data.</text>
</comment>
<dbReference type="GO" id="GO:0015074">
    <property type="term" value="P:DNA integration"/>
    <property type="evidence" value="ECO:0007669"/>
    <property type="project" value="InterPro"/>
</dbReference>
<dbReference type="PROSITE" id="PS51898">
    <property type="entry name" value="TYR_RECOMBINASE"/>
    <property type="match status" value="1"/>
</dbReference>
<dbReference type="InterPro" id="IPR043502">
    <property type="entry name" value="DNA/RNA_pol_sf"/>
</dbReference>
<dbReference type="PANTHER" id="PTHR33066">
    <property type="entry name" value="INTEGRASE_SAM-LIKE_N DOMAIN-CONTAINING PROTEIN"/>
    <property type="match status" value="1"/>
</dbReference>
<sequence>MGLTPLQTFFSFQSDNMAAPVIPNSSSSSSSSSYSSSSDSDSARHIVKRHDADRRGRRRERSRSRSRSRIRSGTRGRENSVGRESTRSRYRNRSSSHGSNRSDNQSTARRQEPALLEPILLDQETSAETKDITPPRDQDPTLPQSFHLDAERSEELRSWMTSTQKPAEAKQLRENFVPSFGKSSFDLQVPKLAPSMARRLKEVRGGEASKAEAKEKALAASQYKIFDIAKLLLYLWGSAMTEATTNSATSDPLLVSAAESALQLWGHAFHNITVQRRENVRRITDPRFEALLSDPGRFKPRDGGLLFGRTFLKSMVRDASDDQKLRALGQQSGSGFTLHGNFNKRGARPGSSTRGSRLVSPHLFVSPILLPTQIPCVRVRGRVRKFSAFWPSLTADDWVLEAISKGVRIPFIDVPFHNRPNSNMALSSDMKVICDAEVISLLSKGAIDKIPLENSCFVSGIFVIPKSSGGFRPIINLKSLNRFVEHLHFKMEGVTVLRGMVRKGDFFTKIDLQDAYLTFVLTVDLLEKCGFLVNKEKSLGAATQLREFLGLFVDSVSLSLSLLPRKVQHIEKICREAGVATSISLRDIAKILGNLAWAIQAIPFAQGHNRCIQRQFLKESARADGDLSTKIRLDEESISDLVWWTANVERTNGRPLSMLEPDLIIFSDASLSGWGAVLNGVPANGPWTERHRSRHINELELLAAIFALKSFTSLATRVSVRLMLDNVTAVHYVNKLGGAKSEELCRISSEIVACFPRFERLETRSGGVRSPESSLEPKGGSVRVIMEQTAGAVCQLVPTTGRDSGGCVQHRLGGPRSLRVSAILSSSEVSDEDNEGAGTTNVYRAVLAEPTVVSGASRNGVRAGPSSTKRGSSVGHVGPAASTSGVTAVNRLEVVRGQLENSGLSNQGVDLLLDGARDTTSATYQSAWSGWHSWCVREHANPVSPPLGKVLEYLSSLVCKGKPYWTVNVARSMLSSTLVKIDGVDVGKYPLVLKLMKGAYNRKPPAPKYSRYATLCRVSELANISRDSIVIDGIQALFSHTKPRKSQRSSPLQKLKDYITASESFRQRPDSKFLFLGLRSPRRSVGASTLARWIKSVLSDAGVDTSVFSAHSTRGAAASNAANLKVPVESTFIRFYRRPSAGSPVANA</sequence>
<feature type="domain" description="Tyr recombinase" evidence="4">
    <location>
        <begin position="979"/>
        <end position="1148"/>
    </location>
</feature>
<dbReference type="SUPFAM" id="SSF56349">
    <property type="entry name" value="DNA breaking-rejoining enzymes"/>
    <property type="match status" value="1"/>
</dbReference>
<dbReference type="Proteomes" id="UP000820818">
    <property type="component" value="Linkage Group LG1"/>
</dbReference>
<name>A0AAD5L353_9CRUS</name>
<accession>A0AAD5L353</accession>
<dbReference type="SUPFAM" id="SSF56672">
    <property type="entry name" value="DNA/RNA polymerases"/>
    <property type="match status" value="1"/>
</dbReference>
<dbReference type="InterPro" id="IPR011010">
    <property type="entry name" value="DNA_brk_join_enz"/>
</dbReference>
<evidence type="ECO:0000256" key="1">
    <source>
        <dbReference type="ARBA" id="ARBA00023125"/>
    </source>
</evidence>
<evidence type="ECO:0000256" key="3">
    <source>
        <dbReference type="SAM" id="MobiDB-lite"/>
    </source>
</evidence>